<evidence type="ECO:0000313" key="5">
    <source>
        <dbReference type="EMBL" id="MFD1219837.1"/>
    </source>
</evidence>
<evidence type="ECO:0000256" key="1">
    <source>
        <dbReference type="ARBA" id="ARBA00010928"/>
    </source>
</evidence>
<dbReference type="Gene3D" id="3.30.360.10">
    <property type="entry name" value="Dihydrodipicolinate Reductase, domain 2"/>
    <property type="match status" value="1"/>
</dbReference>
<evidence type="ECO:0000259" key="4">
    <source>
        <dbReference type="Pfam" id="PF22725"/>
    </source>
</evidence>
<dbReference type="Gene3D" id="3.40.50.720">
    <property type="entry name" value="NAD(P)-binding Rossmann-like Domain"/>
    <property type="match status" value="1"/>
</dbReference>
<accession>A0ABW3UFU4</accession>
<evidence type="ECO:0000259" key="3">
    <source>
        <dbReference type="Pfam" id="PF01408"/>
    </source>
</evidence>
<dbReference type="InterPro" id="IPR051317">
    <property type="entry name" value="Gfo/Idh/MocA_oxidoreduct"/>
</dbReference>
<dbReference type="SUPFAM" id="SSF55347">
    <property type="entry name" value="Glyceraldehyde-3-phosphate dehydrogenase-like, C-terminal domain"/>
    <property type="match status" value="1"/>
</dbReference>
<dbReference type="EMBL" id="JBHTLU010000012">
    <property type="protein sequence ID" value="MFD1219837.1"/>
    <property type="molecule type" value="Genomic_DNA"/>
</dbReference>
<name>A0ABW3UFU4_9BACL</name>
<dbReference type="SUPFAM" id="SSF51735">
    <property type="entry name" value="NAD(P)-binding Rossmann-fold domains"/>
    <property type="match status" value="1"/>
</dbReference>
<dbReference type="InterPro" id="IPR036291">
    <property type="entry name" value="NAD(P)-bd_dom_sf"/>
</dbReference>
<dbReference type="InterPro" id="IPR055170">
    <property type="entry name" value="GFO_IDH_MocA-like_dom"/>
</dbReference>
<dbReference type="Proteomes" id="UP001597180">
    <property type="component" value="Unassembled WGS sequence"/>
</dbReference>
<proteinExistence type="inferred from homology"/>
<organism evidence="5 6">
    <name type="scientific">Paenibacillus vulneris</name>
    <dbReference type="NCBI Taxonomy" id="1133364"/>
    <lineage>
        <taxon>Bacteria</taxon>
        <taxon>Bacillati</taxon>
        <taxon>Bacillota</taxon>
        <taxon>Bacilli</taxon>
        <taxon>Bacillales</taxon>
        <taxon>Paenibacillaceae</taxon>
        <taxon>Paenibacillus</taxon>
    </lineage>
</organism>
<keyword evidence="6" id="KW-1185">Reference proteome</keyword>
<reference evidence="6" key="1">
    <citation type="journal article" date="2019" name="Int. J. Syst. Evol. Microbiol.">
        <title>The Global Catalogue of Microorganisms (GCM) 10K type strain sequencing project: providing services to taxonomists for standard genome sequencing and annotation.</title>
        <authorList>
            <consortium name="The Broad Institute Genomics Platform"/>
            <consortium name="The Broad Institute Genome Sequencing Center for Infectious Disease"/>
            <person name="Wu L."/>
            <person name="Ma J."/>
        </authorList>
    </citation>
    <scope>NUCLEOTIDE SEQUENCE [LARGE SCALE GENOMIC DNA]</scope>
    <source>
        <strain evidence="6">CCUG 53270</strain>
    </source>
</reference>
<dbReference type="RefSeq" id="WP_345594548.1">
    <property type="nucleotide sequence ID" value="NZ_BAABJG010000055.1"/>
</dbReference>
<feature type="domain" description="Gfo/Idh/MocA-like oxidoreductase N-terminal" evidence="3">
    <location>
        <begin position="27"/>
        <end position="139"/>
    </location>
</feature>
<dbReference type="Pfam" id="PF22725">
    <property type="entry name" value="GFO_IDH_MocA_C3"/>
    <property type="match status" value="1"/>
</dbReference>
<evidence type="ECO:0000256" key="2">
    <source>
        <dbReference type="ARBA" id="ARBA00023002"/>
    </source>
</evidence>
<comment type="caution">
    <text evidence="5">The sequence shown here is derived from an EMBL/GenBank/DDBJ whole genome shotgun (WGS) entry which is preliminary data.</text>
</comment>
<evidence type="ECO:0000313" key="6">
    <source>
        <dbReference type="Proteomes" id="UP001597180"/>
    </source>
</evidence>
<dbReference type="InterPro" id="IPR000683">
    <property type="entry name" value="Gfo/Idh/MocA-like_OxRdtase_N"/>
</dbReference>
<dbReference type="Pfam" id="PF01408">
    <property type="entry name" value="GFO_IDH_MocA"/>
    <property type="match status" value="1"/>
</dbReference>
<sequence length="371" mass="42011">MKPHEENVGYLEIDYKPGLPKDLSRGIGIVGAGEIVVQAHLPAYRMAGFRVVGIYDTDRDKAESAVRNDHDTIVFSTLEELFQHPEVQIVDIAVPARFQPDIAKQAARHGKHILCQKPLAESYKEAQDLVDVCAASGIKAAINQQMRWSPGIQASRSIVKRGWIGEPLQASIQVNVHTPWENWPWLTQIDTLEIMYHSIHYLDSARYVLGLRPEYVYADGARFPGQPYRGETRTMIHLKFPGEARGLIHDNHNNGMPQDDWYATFRFEGTEGVVKGTNGALYNYPSGRGDTLALYSNKLQRGCIYAPQLEGRWFPHAFMGTMGELMRAIEEDRQPENSIEDNLITLQTVFAAYRSMAENRPVYLQEIREQA</sequence>
<protein>
    <submittedName>
        <fullName evidence="5">Gfo/Idh/MocA family protein</fullName>
    </submittedName>
</protein>
<dbReference type="PANTHER" id="PTHR43708:SF5">
    <property type="entry name" value="CONSERVED EXPRESSED OXIDOREDUCTASE (EUROFUNG)-RELATED"/>
    <property type="match status" value="1"/>
</dbReference>
<feature type="domain" description="GFO/IDH/MocA-like oxidoreductase" evidence="4">
    <location>
        <begin position="153"/>
        <end position="274"/>
    </location>
</feature>
<keyword evidence="2" id="KW-0560">Oxidoreductase</keyword>
<dbReference type="PANTHER" id="PTHR43708">
    <property type="entry name" value="CONSERVED EXPRESSED OXIDOREDUCTASE (EUROFUNG)"/>
    <property type="match status" value="1"/>
</dbReference>
<comment type="similarity">
    <text evidence="1">Belongs to the Gfo/Idh/MocA family.</text>
</comment>
<gene>
    <name evidence="5" type="ORF">ACFQ4B_06890</name>
</gene>